<dbReference type="InterPro" id="IPR012678">
    <property type="entry name" value="Ribosomal_uL23/eL15/eS24_sf"/>
</dbReference>
<keyword evidence="4" id="KW-0699">rRNA-binding</keyword>
<evidence type="ECO:0000313" key="5">
    <source>
        <dbReference type="EMBL" id="OGG37664.1"/>
    </source>
</evidence>
<dbReference type="GO" id="GO:0003735">
    <property type="term" value="F:structural constituent of ribosome"/>
    <property type="evidence" value="ECO:0007669"/>
    <property type="project" value="InterPro"/>
</dbReference>
<dbReference type="InterPro" id="IPR013025">
    <property type="entry name" value="Ribosomal_uL23-like"/>
</dbReference>
<reference evidence="5 6" key="1">
    <citation type="journal article" date="2016" name="Nat. Commun.">
        <title>Thousands of microbial genomes shed light on interconnected biogeochemical processes in an aquifer system.</title>
        <authorList>
            <person name="Anantharaman K."/>
            <person name="Brown C.T."/>
            <person name="Hug L.A."/>
            <person name="Sharon I."/>
            <person name="Castelle C.J."/>
            <person name="Probst A.J."/>
            <person name="Thomas B.C."/>
            <person name="Singh A."/>
            <person name="Wilkins M.J."/>
            <person name="Karaoz U."/>
            <person name="Brodie E.L."/>
            <person name="Williams K.H."/>
            <person name="Hubbard S.S."/>
            <person name="Banfield J.F."/>
        </authorList>
    </citation>
    <scope>NUCLEOTIDE SEQUENCE [LARGE SCALE GENOMIC DNA]</scope>
</reference>
<evidence type="ECO:0000313" key="6">
    <source>
        <dbReference type="Proteomes" id="UP000176273"/>
    </source>
</evidence>
<dbReference type="HAMAP" id="MF_01369_B">
    <property type="entry name" value="Ribosomal_uL23_B"/>
    <property type="match status" value="1"/>
</dbReference>
<comment type="subunit">
    <text evidence="4">Part of the 50S ribosomal subunit. Contacts protein L29, and trigger factor when it is bound to the ribosome.</text>
</comment>
<dbReference type="Pfam" id="PF00276">
    <property type="entry name" value="Ribosomal_L23"/>
    <property type="match status" value="1"/>
</dbReference>
<evidence type="ECO:0000256" key="2">
    <source>
        <dbReference type="ARBA" id="ARBA00022980"/>
    </source>
</evidence>
<comment type="function">
    <text evidence="4">One of the early assembly proteins it binds 23S rRNA. One of the proteins that surrounds the polypeptide exit tunnel on the outside of the ribosome. Forms the main docking site for trigger factor binding to the ribosome.</text>
</comment>
<dbReference type="Proteomes" id="UP000176273">
    <property type="component" value="Unassembled WGS sequence"/>
</dbReference>
<proteinExistence type="inferred from homology"/>
<accession>A0A1F6BL67</accession>
<keyword evidence="2 4" id="KW-0689">Ribosomal protein</keyword>
<comment type="caution">
    <text evidence="5">The sequence shown here is derived from an EMBL/GenBank/DDBJ whole genome shotgun (WGS) entry which is preliminary data.</text>
</comment>
<dbReference type="SUPFAM" id="SSF54189">
    <property type="entry name" value="Ribosomal proteins S24e, L23 and L15e"/>
    <property type="match status" value="1"/>
</dbReference>
<dbReference type="GO" id="GO:1990904">
    <property type="term" value="C:ribonucleoprotein complex"/>
    <property type="evidence" value="ECO:0007669"/>
    <property type="project" value="UniProtKB-KW"/>
</dbReference>
<comment type="similarity">
    <text evidence="1 4">Belongs to the universal ribosomal protein uL23 family.</text>
</comment>
<dbReference type="STRING" id="1798468.A2110_00825"/>
<evidence type="ECO:0000256" key="1">
    <source>
        <dbReference type="ARBA" id="ARBA00006700"/>
    </source>
</evidence>
<dbReference type="GO" id="GO:0006412">
    <property type="term" value="P:translation"/>
    <property type="evidence" value="ECO:0007669"/>
    <property type="project" value="UniProtKB-UniRule"/>
</dbReference>
<name>A0A1F6BL67_9BACT</name>
<organism evidence="5 6">
    <name type="scientific">Candidatus Jorgensenbacteria bacterium GWA1_54_12</name>
    <dbReference type="NCBI Taxonomy" id="1798468"/>
    <lineage>
        <taxon>Bacteria</taxon>
        <taxon>Candidatus Joergenseniibacteriota</taxon>
    </lineage>
</organism>
<evidence type="ECO:0000256" key="4">
    <source>
        <dbReference type="HAMAP-Rule" id="MF_01369"/>
    </source>
</evidence>
<dbReference type="EMBL" id="MFKH01000006">
    <property type="protein sequence ID" value="OGG37664.1"/>
    <property type="molecule type" value="Genomic_DNA"/>
</dbReference>
<dbReference type="InterPro" id="IPR012677">
    <property type="entry name" value="Nucleotide-bd_a/b_plait_sf"/>
</dbReference>
<gene>
    <name evidence="4" type="primary">rplW</name>
    <name evidence="5" type="ORF">A2110_00825</name>
</gene>
<dbReference type="NCBIfam" id="NF004363">
    <property type="entry name" value="PRK05738.2-4"/>
    <property type="match status" value="1"/>
</dbReference>
<dbReference type="PANTHER" id="PTHR11620">
    <property type="entry name" value="60S RIBOSOMAL PROTEIN L23A"/>
    <property type="match status" value="1"/>
</dbReference>
<evidence type="ECO:0000256" key="3">
    <source>
        <dbReference type="ARBA" id="ARBA00023274"/>
    </source>
</evidence>
<dbReference type="GO" id="GO:0005840">
    <property type="term" value="C:ribosome"/>
    <property type="evidence" value="ECO:0007669"/>
    <property type="project" value="UniProtKB-KW"/>
</dbReference>
<dbReference type="AlphaFoldDB" id="A0A1F6BL67"/>
<keyword evidence="4" id="KW-0694">RNA-binding</keyword>
<keyword evidence="3 4" id="KW-0687">Ribonucleoprotein</keyword>
<sequence>MIKDILKRPVVTEKSRANVQENVFTFAVHPEATKTDVRHAVESLYRVTVLDVRMIRTAHRARHFMGRAGHERQEKKALVKLKAGDTIQAFQV</sequence>
<protein>
    <recommendedName>
        <fullName evidence="4">Large ribosomal subunit protein uL23</fullName>
    </recommendedName>
</protein>
<dbReference type="Gene3D" id="3.30.70.330">
    <property type="match status" value="1"/>
</dbReference>
<dbReference type="GO" id="GO:0019843">
    <property type="term" value="F:rRNA binding"/>
    <property type="evidence" value="ECO:0007669"/>
    <property type="project" value="UniProtKB-UniRule"/>
</dbReference>